<accession>A0ABM6RS88</accession>
<dbReference type="EMBL" id="CP019454">
    <property type="protein sequence ID" value="AUW94219.1"/>
    <property type="molecule type" value="Genomic_DNA"/>
</dbReference>
<feature type="region of interest" description="Disordered" evidence="1">
    <location>
        <begin position="112"/>
        <end position="131"/>
    </location>
</feature>
<name>A0ABM6RS88_9FIRM</name>
<protein>
    <recommendedName>
        <fullName evidence="4">N-acetyltransferase domain-containing protein</fullName>
    </recommendedName>
</protein>
<dbReference type="Gene3D" id="3.40.630.30">
    <property type="match status" value="1"/>
</dbReference>
<reference evidence="2 3" key="1">
    <citation type="journal article" date="2019" name="Sci. Rep.">
        <title>Sulfobacillus thermotolerans: new insights into resistance and metabolic capacities of acidophilic chemolithotrophs.</title>
        <authorList>
            <person name="Panyushkina A.E."/>
            <person name="Babenko V.V."/>
            <person name="Nikitina A.S."/>
            <person name="Selezneva O.V."/>
            <person name="Tsaplina I.A."/>
            <person name="Letarova M.A."/>
            <person name="Kostryukova E.S."/>
            <person name="Letarov A.V."/>
        </authorList>
    </citation>
    <scope>NUCLEOTIDE SEQUENCE [LARGE SCALE GENOMIC DNA]</scope>
    <source>
        <strain evidence="2 3">Kr1</strain>
    </source>
</reference>
<sequence>MIEFRFDRHVSIRTLKRLWDTCSDTAGRDPESIDLAWQNSAYVVHAWRGEDLIGMARTISDGRYFAAVCDVICAPDAPPHLASHLKRLAKAPFQRRGMTIVLISPHHAPSFAVKKTDDNRTSVRGPSHPNA</sequence>
<evidence type="ECO:0000313" key="3">
    <source>
        <dbReference type="Proteomes" id="UP000325292"/>
    </source>
</evidence>
<keyword evidence="3" id="KW-1185">Reference proteome</keyword>
<evidence type="ECO:0000313" key="2">
    <source>
        <dbReference type="EMBL" id="AUW94219.1"/>
    </source>
</evidence>
<evidence type="ECO:0000256" key="1">
    <source>
        <dbReference type="SAM" id="MobiDB-lite"/>
    </source>
</evidence>
<evidence type="ECO:0008006" key="4">
    <source>
        <dbReference type="Google" id="ProtNLM"/>
    </source>
</evidence>
<organism evidence="2 3">
    <name type="scientific">Sulfobacillus thermotolerans</name>
    <dbReference type="NCBI Taxonomy" id="338644"/>
    <lineage>
        <taxon>Bacteria</taxon>
        <taxon>Bacillati</taxon>
        <taxon>Bacillota</taxon>
        <taxon>Clostridia</taxon>
        <taxon>Eubacteriales</taxon>
        <taxon>Clostridiales Family XVII. Incertae Sedis</taxon>
        <taxon>Sulfobacillus</taxon>
    </lineage>
</organism>
<dbReference type="Proteomes" id="UP000325292">
    <property type="component" value="Chromosome"/>
</dbReference>
<proteinExistence type="predicted"/>
<gene>
    <name evidence="2" type="ORF">BXT84_09885</name>
</gene>